<dbReference type="SMR" id="A0AAD0ZJA1"/>
<dbReference type="InterPro" id="IPR008949">
    <property type="entry name" value="Isoprenoid_synthase_dom_sf"/>
</dbReference>
<dbReference type="SFLD" id="SFLDS00005">
    <property type="entry name" value="Isoprenoid_Synthase_Type_I"/>
    <property type="match status" value="1"/>
</dbReference>
<evidence type="ECO:0000313" key="1">
    <source>
        <dbReference type="EMBL" id="AZE29830.1"/>
    </source>
</evidence>
<accession>A0AAD0ZJA1</accession>
<dbReference type="GO" id="GO:0010333">
    <property type="term" value="F:terpene synthase activity"/>
    <property type="evidence" value="ECO:0007669"/>
    <property type="project" value="InterPro"/>
</dbReference>
<protein>
    <recommendedName>
        <fullName evidence="3">Terpene synthase</fullName>
    </recommendedName>
</protein>
<name>A0AAD0ZJA1_9PSED</name>
<reference evidence="1 2" key="1">
    <citation type="submission" date="2018-03" db="EMBL/GenBank/DDBJ databases">
        <title>Diversity of phytobeneficial traits revealed by whole-genome analysis of worldwide-isolated phenazine-producing Pseudomonas spp.</title>
        <authorList>
            <person name="Biessy A."/>
            <person name="Novinscak A."/>
            <person name="Blom J."/>
            <person name="Leger G."/>
            <person name="Thomashow L.S."/>
            <person name="Cazorla F.M."/>
            <person name="Josic D."/>
            <person name="Filion M."/>
        </authorList>
    </citation>
    <scope>NUCLEOTIDE SEQUENCE [LARGE SCALE GENOMIC DNA]</scope>
    <source>
        <strain evidence="1 2">ChPhzS24</strain>
    </source>
</reference>
<dbReference type="RefSeq" id="WP_038632345.1">
    <property type="nucleotide sequence ID" value="NZ_CP027749.1"/>
</dbReference>
<dbReference type="EMBL" id="CP027750">
    <property type="protein sequence ID" value="AZE29830.1"/>
    <property type="molecule type" value="Genomic_DNA"/>
</dbReference>
<dbReference type="SFLD" id="SFLDG01020">
    <property type="entry name" value="Terpene_Cyclase_Like_2"/>
    <property type="match status" value="1"/>
</dbReference>
<dbReference type="Pfam" id="PF19086">
    <property type="entry name" value="Terpene_syn_C_2"/>
    <property type="match status" value="1"/>
</dbReference>
<evidence type="ECO:0000313" key="2">
    <source>
        <dbReference type="Proteomes" id="UP000280455"/>
    </source>
</evidence>
<dbReference type="AlphaFoldDB" id="A0AAD0ZJA1"/>
<dbReference type="SUPFAM" id="SSF48576">
    <property type="entry name" value="Terpenoid synthases"/>
    <property type="match status" value="1"/>
</dbReference>
<organism evidence="1 2">
    <name type="scientific">Pseudomonas chlororaphis subsp. aureofaciens</name>
    <dbReference type="NCBI Taxonomy" id="587851"/>
    <lineage>
        <taxon>Bacteria</taxon>
        <taxon>Pseudomonadati</taxon>
        <taxon>Pseudomonadota</taxon>
        <taxon>Gammaproteobacteria</taxon>
        <taxon>Pseudomonadales</taxon>
        <taxon>Pseudomonadaceae</taxon>
        <taxon>Pseudomonas</taxon>
    </lineage>
</organism>
<dbReference type="Proteomes" id="UP000280455">
    <property type="component" value="Chromosome"/>
</dbReference>
<sequence length="391" mass="45390">MAIITLPDIYCPFSHIQHPKADQFDQCTADWLQHWELYWDDQQRQRMIRPGWGLLASLAYPKGTDELIQIASDWMAWAFAWDDEWCDESPVTKKPEDMIVAFARMNRALECPEFPVAPDDRYALSMQELRIRLEQHATPIQVNRVVEAQKGYFMIEMIKAASLSPGLNESTFMRLTGGGGMVFPSLTHVVAGIDISQEEFLDRRIVAMTEMAATLVVWENEFFSYAKESMRASLDERGHNLIDAVRREFNYTERQALAWFNVMHDRIIGLFVRLREQLLQDASAEVEQYIEALIHYQTGVLEWHRMDERYRILGPGDPTPCYEGGHSTDQSHDHSLDPVPIPSIQWWWDYDPARPAPVKKFHPNDRVAAARQAGREFNARQVPYVYKQQRG</sequence>
<dbReference type="InterPro" id="IPR034686">
    <property type="entry name" value="Terpene_cyclase-like_2"/>
</dbReference>
<gene>
    <name evidence="1" type="ORF">C4K07_3045</name>
</gene>
<dbReference type="Gene3D" id="1.10.600.10">
    <property type="entry name" value="Farnesyl Diphosphate Synthase"/>
    <property type="match status" value="1"/>
</dbReference>
<proteinExistence type="predicted"/>
<evidence type="ECO:0008006" key="3">
    <source>
        <dbReference type="Google" id="ProtNLM"/>
    </source>
</evidence>